<dbReference type="PROSITE" id="PS51257">
    <property type="entry name" value="PROKAR_LIPOPROTEIN"/>
    <property type="match status" value="1"/>
</dbReference>
<sequence>MKNIMTFLPLALTLLLACQPSTDSSAEVTNMDSIIATDTVVADSQPELTVEQIVIDRELAFDKYTLEDSYQYQKETRTIQWNKIREQLLRIEQLQATPHRWGVLQNYKNLNGEAPLTKVWSRDSYKLVSDSLGVERYQAVPLYASTDTLTPELYGRDGTLIAMTDTQGSNFWQGRTESPEADWYVPKRYVKLLKPDVTFSHVVVVDRKNQYIITLERQAPAHYLVRSINPATTGRHKPPHAKETPLGIFLLQEKKPKMFYTSDGSSRIAGFAPWASRFTCGAYIHGVPVNNPKGKIVEYSHSLGTTPRSHMCVRNASSHAKFVYDNCPTLATLIVVIE</sequence>
<dbReference type="Pfam" id="PF03734">
    <property type="entry name" value="YkuD"/>
    <property type="match status" value="1"/>
</dbReference>
<keyword evidence="8" id="KW-0732">Signal</keyword>
<dbReference type="InterPro" id="IPR005490">
    <property type="entry name" value="LD_TPept_cat_dom"/>
</dbReference>
<dbReference type="Gene3D" id="2.40.440.10">
    <property type="entry name" value="L,D-transpeptidase catalytic domain-like"/>
    <property type="match status" value="1"/>
</dbReference>
<organism evidence="10 11">
    <name type="scientific">Porphyromonas uenonis 60-3</name>
    <dbReference type="NCBI Taxonomy" id="596327"/>
    <lineage>
        <taxon>Bacteria</taxon>
        <taxon>Pseudomonadati</taxon>
        <taxon>Bacteroidota</taxon>
        <taxon>Bacteroidia</taxon>
        <taxon>Bacteroidales</taxon>
        <taxon>Porphyromonadaceae</taxon>
        <taxon>Porphyromonas</taxon>
    </lineage>
</organism>
<dbReference type="EMBL" id="ACLR01000111">
    <property type="protein sequence ID" value="EEK17237.1"/>
    <property type="molecule type" value="Genomic_DNA"/>
</dbReference>
<protein>
    <recommendedName>
        <fullName evidence="9">L,D-TPase catalytic domain-containing protein</fullName>
    </recommendedName>
</protein>
<keyword evidence="11" id="KW-1185">Reference proteome</keyword>
<dbReference type="AlphaFoldDB" id="C2MAQ6"/>
<evidence type="ECO:0000313" key="10">
    <source>
        <dbReference type="EMBL" id="EEK17237.1"/>
    </source>
</evidence>
<dbReference type="GO" id="GO:0016740">
    <property type="term" value="F:transferase activity"/>
    <property type="evidence" value="ECO:0007669"/>
    <property type="project" value="UniProtKB-KW"/>
</dbReference>
<dbReference type="GO" id="GO:0008360">
    <property type="term" value="P:regulation of cell shape"/>
    <property type="evidence" value="ECO:0007669"/>
    <property type="project" value="UniProtKB-UniRule"/>
</dbReference>
<accession>C2MAQ6</accession>
<comment type="similarity">
    <text evidence="2">Belongs to the YkuD family.</text>
</comment>
<dbReference type="RefSeq" id="WP_007364992.1">
    <property type="nucleotide sequence ID" value="NZ_ACLR01000111.1"/>
</dbReference>
<evidence type="ECO:0000256" key="8">
    <source>
        <dbReference type="SAM" id="SignalP"/>
    </source>
</evidence>
<evidence type="ECO:0000313" key="11">
    <source>
        <dbReference type="Proteomes" id="UP000003303"/>
    </source>
</evidence>
<comment type="pathway">
    <text evidence="1 7">Cell wall biogenesis; peptidoglycan biosynthesis.</text>
</comment>
<evidence type="ECO:0000256" key="3">
    <source>
        <dbReference type="ARBA" id="ARBA00022679"/>
    </source>
</evidence>
<evidence type="ECO:0000256" key="1">
    <source>
        <dbReference type="ARBA" id="ARBA00004752"/>
    </source>
</evidence>
<feature type="chain" id="PRO_5002916441" description="L,D-TPase catalytic domain-containing protein" evidence="8">
    <location>
        <begin position="26"/>
        <end position="338"/>
    </location>
</feature>
<evidence type="ECO:0000256" key="7">
    <source>
        <dbReference type="PROSITE-ProRule" id="PRU01373"/>
    </source>
</evidence>
<evidence type="ECO:0000256" key="4">
    <source>
        <dbReference type="ARBA" id="ARBA00022960"/>
    </source>
</evidence>
<keyword evidence="5 7" id="KW-0573">Peptidoglycan synthesis</keyword>
<dbReference type="eggNOG" id="COG1376">
    <property type="taxonomic scope" value="Bacteria"/>
</dbReference>
<keyword evidence="4 7" id="KW-0133">Cell shape</keyword>
<reference evidence="10 11" key="1">
    <citation type="submission" date="2009-04" db="EMBL/GenBank/DDBJ databases">
        <authorList>
            <person name="Sebastian Y."/>
            <person name="Madupu R."/>
            <person name="Durkin A.S."/>
            <person name="Torralba M."/>
            <person name="Methe B."/>
            <person name="Sutton G.G."/>
            <person name="Strausberg R.L."/>
            <person name="Nelson K.E."/>
        </authorList>
    </citation>
    <scope>NUCLEOTIDE SEQUENCE [LARGE SCALE GENOMIC DNA]</scope>
    <source>
        <strain evidence="10 11">60-3</strain>
    </source>
</reference>
<proteinExistence type="inferred from homology"/>
<dbReference type="CDD" id="cd16913">
    <property type="entry name" value="YkuD_like"/>
    <property type="match status" value="1"/>
</dbReference>
<dbReference type="GO" id="GO:0009252">
    <property type="term" value="P:peptidoglycan biosynthetic process"/>
    <property type="evidence" value="ECO:0007669"/>
    <property type="project" value="UniProtKB-UniPathway"/>
</dbReference>
<dbReference type="UniPathway" id="UPA00219"/>
<dbReference type="STRING" id="596327.PORUE0001_1136"/>
<dbReference type="OrthoDB" id="92744at2"/>
<evidence type="ECO:0000256" key="2">
    <source>
        <dbReference type="ARBA" id="ARBA00005992"/>
    </source>
</evidence>
<name>C2MAQ6_9PORP</name>
<dbReference type="Proteomes" id="UP000003303">
    <property type="component" value="Unassembled WGS sequence"/>
</dbReference>
<feature type="active site" description="Proton donor/acceptor" evidence="7">
    <location>
        <position position="285"/>
    </location>
</feature>
<evidence type="ECO:0000259" key="9">
    <source>
        <dbReference type="PROSITE" id="PS52029"/>
    </source>
</evidence>
<dbReference type="GO" id="GO:0004180">
    <property type="term" value="F:carboxypeptidase activity"/>
    <property type="evidence" value="ECO:0007669"/>
    <property type="project" value="UniProtKB-ARBA"/>
</dbReference>
<evidence type="ECO:0000256" key="6">
    <source>
        <dbReference type="ARBA" id="ARBA00023316"/>
    </source>
</evidence>
<keyword evidence="6 7" id="KW-0961">Cell wall biogenesis/degradation</keyword>
<dbReference type="GO" id="GO:0071555">
    <property type="term" value="P:cell wall organization"/>
    <property type="evidence" value="ECO:0007669"/>
    <property type="project" value="UniProtKB-UniRule"/>
</dbReference>
<evidence type="ECO:0000256" key="5">
    <source>
        <dbReference type="ARBA" id="ARBA00022984"/>
    </source>
</evidence>
<dbReference type="SUPFAM" id="SSF141523">
    <property type="entry name" value="L,D-transpeptidase catalytic domain-like"/>
    <property type="match status" value="1"/>
</dbReference>
<comment type="caution">
    <text evidence="10">The sequence shown here is derived from an EMBL/GenBank/DDBJ whole genome shotgun (WGS) entry which is preliminary data.</text>
</comment>
<feature type="signal peptide" evidence="8">
    <location>
        <begin position="1"/>
        <end position="25"/>
    </location>
</feature>
<keyword evidence="3" id="KW-0808">Transferase</keyword>
<dbReference type="PROSITE" id="PS52029">
    <property type="entry name" value="LD_TPASE"/>
    <property type="match status" value="1"/>
</dbReference>
<gene>
    <name evidence="10" type="ORF">PORUE0001_1136</name>
</gene>
<dbReference type="InterPro" id="IPR038063">
    <property type="entry name" value="Transpep_catalytic_dom"/>
</dbReference>
<feature type="active site" description="Nucleophile" evidence="7">
    <location>
        <position position="312"/>
    </location>
</feature>
<feature type="domain" description="L,D-TPase catalytic" evidence="9">
    <location>
        <begin position="201"/>
        <end position="337"/>
    </location>
</feature>